<gene>
    <name evidence="1" type="ORF">BN1097_500023</name>
</gene>
<proteinExistence type="predicted"/>
<name>A0A069A394_CLODI</name>
<dbReference type="AlphaFoldDB" id="A0A069A394"/>
<organism evidence="1">
    <name type="scientific">Clostridioides difficile</name>
    <name type="common">Peptoclostridium difficile</name>
    <dbReference type="NCBI Taxonomy" id="1496"/>
    <lineage>
        <taxon>Bacteria</taxon>
        <taxon>Bacillati</taxon>
        <taxon>Bacillota</taxon>
        <taxon>Clostridia</taxon>
        <taxon>Peptostreptococcales</taxon>
        <taxon>Peptostreptococcaceae</taxon>
        <taxon>Clostridioides</taxon>
    </lineage>
</organism>
<dbReference type="EMBL" id="LK932388">
    <property type="protein sequence ID" value="CDS85399.1"/>
    <property type="molecule type" value="Genomic_DNA"/>
</dbReference>
<reference evidence="1" key="1">
    <citation type="submission" date="2014-07" db="EMBL/GenBank/DDBJ databases">
        <authorList>
            <person name="Monot Marc"/>
        </authorList>
    </citation>
    <scope>NUCLEOTIDE SEQUENCE</scope>
    <source>
        <strain evidence="1">7032994</strain>
    </source>
</reference>
<keyword evidence="1" id="KW-0547">Nucleotide-binding</keyword>
<dbReference type="RefSeq" id="WP_003422105.1">
    <property type="nucleotide sequence ID" value="NZ_CAADRK010000001.1"/>
</dbReference>
<sequence>MTLSEKKIILIITNYVGFNLLNFSVKGLPVEELRFKIINKKIM</sequence>
<evidence type="ECO:0000313" key="1">
    <source>
        <dbReference type="EMBL" id="CDS85399.1"/>
    </source>
</evidence>
<dbReference type="GO" id="GO:0004386">
    <property type="term" value="F:helicase activity"/>
    <property type="evidence" value="ECO:0007669"/>
    <property type="project" value="UniProtKB-KW"/>
</dbReference>
<keyword evidence="1" id="KW-0378">Hydrolase</keyword>
<keyword evidence="1" id="KW-0347">Helicase</keyword>
<dbReference type="EC" id="3.6.1.-" evidence="1"/>
<accession>A0A069A394</accession>
<protein>
    <submittedName>
        <fullName evidence="1">Holliday junction ATP-dependent DNA helicase RuvA</fullName>
        <ecNumber evidence="1">3.6.1.-</ecNumber>
    </submittedName>
</protein>
<dbReference type="GO" id="GO:0016787">
    <property type="term" value="F:hydrolase activity"/>
    <property type="evidence" value="ECO:0007669"/>
    <property type="project" value="UniProtKB-KW"/>
</dbReference>
<keyword evidence="1" id="KW-0067">ATP-binding</keyword>